<keyword evidence="3" id="KW-1185">Reference proteome</keyword>
<name>A0A9W8YPY9_9PEZI</name>
<dbReference type="Proteomes" id="UP001140453">
    <property type="component" value="Unassembled WGS sequence"/>
</dbReference>
<gene>
    <name evidence="2" type="ORF">N0V93_007375</name>
</gene>
<feature type="compositionally biased region" description="Polar residues" evidence="1">
    <location>
        <begin position="490"/>
        <end position="502"/>
    </location>
</feature>
<feature type="region of interest" description="Disordered" evidence="1">
    <location>
        <begin position="260"/>
        <end position="379"/>
    </location>
</feature>
<comment type="caution">
    <text evidence="2">The sequence shown here is derived from an EMBL/GenBank/DDBJ whole genome shotgun (WGS) entry which is preliminary data.</text>
</comment>
<evidence type="ECO:0000313" key="3">
    <source>
        <dbReference type="Proteomes" id="UP001140453"/>
    </source>
</evidence>
<feature type="region of interest" description="Disordered" evidence="1">
    <location>
        <begin position="466"/>
        <end position="512"/>
    </location>
</feature>
<accession>A0A9W8YPY9</accession>
<sequence length="547" mass="58501">MRVVELTCVMVRSQQPNGRIASPPSIPSSTRPARGASGCASSVPEDVQFALETLHNLTTHCPNWAKRLDELSDQIDQRQIDLARCAEQYSPCNRSLRNRGSTESLKPKDDGEAHLGADGRLSPEDALAAQEDCKRISGFTNTTTQNDCAATNGANSPTSSAVERQKSQVAAAATAKARAALRRSQLGKRRSSATESINTGDGPAMASKYRSKSLVIVYYDSYVQSFFEEVVKFVSASRNLMRKAKMAAKVAQIKRMAELEMPDDDSSEGSVEGFGNGNVKFLPPQLSPSEPNGAVETTGKDVHNADTKSDQCATDAKPANGNTDKTTPAAITPSRISIPQTNGNGTSIPSPLVPGPFRPSMAAWTSISPQGKASDTKEQPSILDKLDKSLEIVQSMCEHAAHQFLRDGDCSDEIVNIKERLMATKTAADKEQQRMLDNDVDGSLKKLVAEGGLLRNRMYHPQITRRDMARGAAASPRLKTSFAGGGSLNGGATPSANLNGTGSEARAPPALEVDDSIVENEATIANEPPKFDFRSTRAMGPRVADGP</sequence>
<feature type="compositionally biased region" description="Polar residues" evidence="1">
    <location>
        <begin position="334"/>
        <end position="349"/>
    </location>
</feature>
<evidence type="ECO:0000256" key="1">
    <source>
        <dbReference type="SAM" id="MobiDB-lite"/>
    </source>
</evidence>
<dbReference type="AlphaFoldDB" id="A0A9W8YPY9"/>
<proteinExistence type="predicted"/>
<evidence type="ECO:0000313" key="2">
    <source>
        <dbReference type="EMBL" id="KAJ4389903.1"/>
    </source>
</evidence>
<feature type="region of interest" description="Disordered" evidence="1">
    <location>
        <begin position="182"/>
        <end position="205"/>
    </location>
</feature>
<feature type="region of interest" description="Disordered" evidence="1">
    <location>
        <begin position="15"/>
        <end position="39"/>
    </location>
</feature>
<feature type="compositionally biased region" description="Polar residues" evidence="1">
    <location>
        <begin position="363"/>
        <end position="373"/>
    </location>
</feature>
<feature type="region of interest" description="Disordered" evidence="1">
    <location>
        <begin position="96"/>
        <end position="119"/>
    </location>
</feature>
<dbReference type="OrthoDB" id="3886346at2759"/>
<organism evidence="2 3">
    <name type="scientific">Gnomoniopsis smithogilvyi</name>
    <dbReference type="NCBI Taxonomy" id="1191159"/>
    <lineage>
        <taxon>Eukaryota</taxon>
        <taxon>Fungi</taxon>
        <taxon>Dikarya</taxon>
        <taxon>Ascomycota</taxon>
        <taxon>Pezizomycotina</taxon>
        <taxon>Sordariomycetes</taxon>
        <taxon>Sordariomycetidae</taxon>
        <taxon>Diaporthales</taxon>
        <taxon>Gnomoniaceae</taxon>
        <taxon>Gnomoniopsis</taxon>
    </lineage>
</organism>
<protein>
    <submittedName>
        <fullName evidence="2">Uncharacterized protein</fullName>
    </submittedName>
</protein>
<feature type="compositionally biased region" description="Basic and acidic residues" evidence="1">
    <location>
        <begin position="298"/>
        <end position="309"/>
    </location>
</feature>
<feature type="compositionally biased region" description="Basic residues" evidence="1">
    <location>
        <begin position="182"/>
        <end position="191"/>
    </location>
</feature>
<reference evidence="2" key="1">
    <citation type="submission" date="2022-10" db="EMBL/GenBank/DDBJ databases">
        <title>Tapping the CABI collections for fungal endophytes: first genome assemblies for Collariella, Neodidymelliopsis, Ascochyta clinopodiicola, Didymella pomorum, Didymosphaeria variabile, Neocosmospora piperis and Neocucurbitaria cava.</title>
        <authorList>
            <person name="Hill R."/>
        </authorList>
    </citation>
    <scope>NUCLEOTIDE SEQUENCE</scope>
    <source>
        <strain evidence="2">IMI 355082</strain>
    </source>
</reference>
<feature type="compositionally biased region" description="Basic and acidic residues" evidence="1">
    <location>
        <begin position="105"/>
        <end position="119"/>
    </location>
</feature>
<feature type="region of interest" description="Disordered" evidence="1">
    <location>
        <begin position="524"/>
        <end position="547"/>
    </location>
</feature>
<dbReference type="EMBL" id="JAPEVB010000004">
    <property type="protein sequence ID" value="KAJ4389903.1"/>
    <property type="molecule type" value="Genomic_DNA"/>
</dbReference>